<evidence type="ECO:0000313" key="2">
    <source>
        <dbReference type="EMBL" id="KJA25293.1"/>
    </source>
</evidence>
<proteinExistence type="predicted"/>
<sequence>MNLFSVAAMCSMLFILGHGVTAMPAVKSPQAKAMVSPEESLFRYLPHLRLRP</sequence>
<keyword evidence="1" id="KW-0732">Signal</keyword>
<dbReference type="AlphaFoldDB" id="A0A0D2MMY2"/>
<dbReference type="EMBL" id="KN817532">
    <property type="protein sequence ID" value="KJA25293.1"/>
    <property type="molecule type" value="Genomic_DNA"/>
</dbReference>
<evidence type="ECO:0000256" key="1">
    <source>
        <dbReference type="SAM" id="SignalP"/>
    </source>
</evidence>
<gene>
    <name evidence="2" type="ORF">HYPSUDRAFT_421771</name>
</gene>
<feature type="signal peptide" evidence="1">
    <location>
        <begin position="1"/>
        <end position="22"/>
    </location>
</feature>
<reference evidence="3" key="1">
    <citation type="submission" date="2014-04" db="EMBL/GenBank/DDBJ databases">
        <title>Evolutionary Origins and Diversification of the Mycorrhizal Mutualists.</title>
        <authorList>
            <consortium name="DOE Joint Genome Institute"/>
            <consortium name="Mycorrhizal Genomics Consortium"/>
            <person name="Kohler A."/>
            <person name="Kuo A."/>
            <person name="Nagy L.G."/>
            <person name="Floudas D."/>
            <person name="Copeland A."/>
            <person name="Barry K.W."/>
            <person name="Cichocki N."/>
            <person name="Veneault-Fourrey C."/>
            <person name="LaButti K."/>
            <person name="Lindquist E.A."/>
            <person name="Lipzen A."/>
            <person name="Lundell T."/>
            <person name="Morin E."/>
            <person name="Murat C."/>
            <person name="Riley R."/>
            <person name="Ohm R."/>
            <person name="Sun H."/>
            <person name="Tunlid A."/>
            <person name="Henrissat B."/>
            <person name="Grigoriev I.V."/>
            <person name="Hibbett D.S."/>
            <person name="Martin F."/>
        </authorList>
    </citation>
    <scope>NUCLEOTIDE SEQUENCE [LARGE SCALE GENOMIC DNA]</scope>
    <source>
        <strain evidence="3">FD-334 SS-4</strain>
    </source>
</reference>
<protein>
    <submittedName>
        <fullName evidence="2">Uncharacterized protein</fullName>
    </submittedName>
</protein>
<feature type="chain" id="PRO_5002247368" evidence="1">
    <location>
        <begin position="23"/>
        <end position="52"/>
    </location>
</feature>
<organism evidence="2 3">
    <name type="scientific">Hypholoma sublateritium (strain FD-334 SS-4)</name>
    <dbReference type="NCBI Taxonomy" id="945553"/>
    <lineage>
        <taxon>Eukaryota</taxon>
        <taxon>Fungi</taxon>
        <taxon>Dikarya</taxon>
        <taxon>Basidiomycota</taxon>
        <taxon>Agaricomycotina</taxon>
        <taxon>Agaricomycetes</taxon>
        <taxon>Agaricomycetidae</taxon>
        <taxon>Agaricales</taxon>
        <taxon>Agaricineae</taxon>
        <taxon>Strophariaceae</taxon>
        <taxon>Hypholoma</taxon>
    </lineage>
</organism>
<accession>A0A0D2MMY2</accession>
<evidence type="ECO:0000313" key="3">
    <source>
        <dbReference type="Proteomes" id="UP000054270"/>
    </source>
</evidence>
<dbReference type="Proteomes" id="UP000054270">
    <property type="component" value="Unassembled WGS sequence"/>
</dbReference>
<name>A0A0D2MMY2_HYPSF</name>
<keyword evidence="3" id="KW-1185">Reference proteome</keyword>